<dbReference type="Gene3D" id="3.40.50.2300">
    <property type="match status" value="1"/>
</dbReference>
<sequence>MDKIRSQLALVAGMILLICCAGSGLWLVDQKQKADAWVRHTFNVKEHLSSVRVDLLRAEVYRRAFVLGDRQARDPLDRIAYEVPRLLATLRQSTEDNPRQHARVEAFAQLADARLRDIGTTIALTERGDAAQASAIMASAESHRATAALIDLIERITAEERRLLTVRLKQAEDFREPTQAGLIGSGILILLLAYLVYLDRWRRMQALRIANEHLEADILRRETAESELALLAENATDAVLRIDLTGRCIYASPSIEHLFGVAASQLVGQRLGASVHPDDRSEMQAFHSSLVTGAVDRGVRAYRAKRIDTPGHDLWIEAHSGLVRDTATGEPREIITSLRDVTERKRLEAELEAARERAEAAVRAKSSFLANMSHEIRTPMNGVLGFADLLLNSDVSAEQRHQAQLIVDSAKAMMRLLNDILDLSKIEAGQMQISPEPIDLRHALHNCIKLVQPAAFRKDLWLDVQIDEALPTFILLDGLRLRQVTLNLLANAVKFTPAGGVCLRASVVEFAGRAMFEVAVEDTGIGIPAHRQTAVFEQFTQAEHSTAKRFGGTGLGLAISKQLAALMSGSLELTSQEGIGTTFTLRLPLLPAQSGGVRPGFAAAEATGQRPLRILLAEDHDVNQVLMQAMLSRLGHDCVIVEDGVQAVQAATAADQAFDLLLMDVQMPVMDGLEAARAIRAAGIDADRLPIVALTANAYADDVAACLDAGMQDHLAKPLDLTILGRAIQKWTRSAGPRVIVAPAFKISPALQARFDERKAELIAFAERLAADEQVGDAQVKQLAGLLHKLAGSAAMFGQTELGVRAAELEEQLETAAVGSEKRIIRTVVDTMQDAA</sequence>
<dbReference type="InterPro" id="IPR036097">
    <property type="entry name" value="HisK_dim/P_sf"/>
</dbReference>
<keyword evidence="13 17" id="KW-0472">Membrane</keyword>
<keyword evidence="5 16" id="KW-0597">Phosphoprotein</keyword>
<gene>
    <name evidence="22" type="ORF">HD841_003066</name>
</gene>
<evidence type="ECO:0000256" key="3">
    <source>
        <dbReference type="ARBA" id="ARBA00012438"/>
    </source>
</evidence>
<dbReference type="InterPro" id="IPR000700">
    <property type="entry name" value="PAS-assoc_C"/>
</dbReference>
<evidence type="ECO:0000259" key="19">
    <source>
        <dbReference type="PROSITE" id="PS50110"/>
    </source>
</evidence>
<feature type="transmembrane region" description="Helical" evidence="17">
    <location>
        <begin position="180"/>
        <end position="198"/>
    </location>
</feature>
<dbReference type="FunFam" id="3.30.565.10:FF:000010">
    <property type="entry name" value="Sensor histidine kinase RcsC"/>
    <property type="match status" value="1"/>
</dbReference>
<dbReference type="Pfam" id="PF02518">
    <property type="entry name" value="HATPase_c"/>
    <property type="match status" value="1"/>
</dbReference>
<evidence type="ECO:0000259" key="20">
    <source>
        <dbReference type="PROSITE" id="PS50112"/>
    </source>
</evidence>
<comment type="caution">
    <text evidence="22">The sequence shown here is derived from an EMBL/GenBank/DDBJ whole genome shotgun (WGS) entry which is preliminary data.</text>
</comment>
<keyword evidence="9" id="KW-0418">Kinase</keyword>
<keyword evidence="23" id="KW-1185">Reference proteome</keyword>
<dbReference type="InterPro" id="IPR036890">
    <property type="entry name" value="HATPase_C_sf"/>
</dbReference>
<evidence type="ECO:0000256" key="15">
    <source>
        <dbReference type="ARBA" id="ARBA00068150"/>
    </source>
</evidence>
<dbReference type="SMART" id="SM00387">
    <property type="entry name" value="HATPase_c"/>
    <property type="match status" value="1"/>
</dbReference>
<dbReference type="AlphaFoldDB" id="A0A7Y9FPX4"/>
<evidence type="ECO:0000256" key="7">
    <source>
        <dbReference type="ARBA" id="ARBA00022692"/>
    </source>
</evidence>
<dbReference type="InterPro" id="IPR005467">
    <property type="entry name" value="His_kinase_dom"/>
</dbReference>
<dbReference type="InterPro" id="IPR000014">
    <property type="entry name" value="PAS"/>
</dbReference>
<evidence type="ECO:0000256" key="12">
    <source>
        <dbReference type="ARBA" id="ARBA00023012"/>
    </source>
</evidence>
<evidence type="ECO:0000256" key="8">
    <source>
        <dbReference type="ARBA" id="ARBA00022741"/>
    </source>
</evidence>
<dbReference type="SMART" id="SM00091">
    <property type="entry name" value="PAS"/>
    <property type="match status" value="1"/>
</dbReference>
<keyword evidence="11 17" id="KW-1133">Transmembrane helix</keyword>
<evidence type="ECO:0000256" key="14">
    <source>
        <dbReference type="ARBA" id="ARBA00064003"/>
    </source>
</evidence>
<dbReference type="EMBL" id="JACCBY010000004">
    <property type="protein sequence ID" value="NYD91259.1"/>
    <property type="molecule type" value="Genomic_DNA"/>
</dbReference>
<evidence type="ECO:0000256" key="13">
    <source>
        <dbReference type="ARBA" id="ARBA00023136"/>
    </source>
</evidence>
<evidence type="ECO:0000313" key="22">
    <source>
        <dbReference type="EMBL" id="NYD91259.1"/>
    </source>
</evidence>
<dbReference type="PANTHER" id="PTHR45339">
    <property type="entry name" value="HYBRID SIGNAL TRANSDUCTION HISTIDINE KINASE J"/>
    <property type="match status" value="1"/>
</dbReference>
<evidence type="ECO:0000256" key="5">
    <source>
        <dbReference type="ARBA" id="ARBA00022553"/>
    </source>
</evidence>
<dbReference type="InterPro" id="IPR036641">
    <property type="entry name" value="HPT_dom_sf"/>
</dbReference>
<dbReference type="Gene3D" id="1.20.120.160">
    <property type="entry name" value="HPT domain"/>
    <property type="match status" value="1"/>
</dbReference>
<dbReference type="InterPro" id="IPR001789">
    <property type="entry name" value="Sig_transdc_resp-reg_receiver"/>
</dbReference>
<feature type="domain" description="PAC" evidence="21">
    <location>
        <begin position="300"/>
        <end position="353"/>
    </location>
</feature>
<evidence type="ECO:0000256" key="17">
    <source>
        <dbReference type="SAM" id="Phobius"/>
    </source>
</evidence>
<keyword evidence="6" id="KW-0808">Transferase</keyword>
<dbReference type="Pfam" id="PF05227">
    <property type="entry name" value="CHASE3"/>
    <property type="match status" value="1"/>
</dbReference>
<dbReference type="Gene3D" id="3.30.450.20">
    <property type="entry name" value="PAS domain"/>
    <property type="match status" value="1"/>
</dbReference>
<reference evidence="22 23" key="1">
    <citation type="submission" date="2020-08" db="EMBL/GenBank/DDBJ databases">
        <title>The Agave Microbiome: Exploring the role of microbial communities in plant adaptations to desert environments.</title>
        <authorList>
            <person name="Partida-Martinez L.P."/>
        </authorList>
    </citation>
    <scope>NUCLEOTIDE SEQUENCE [LARGE SCALE GENOMIC DNA]</scope>
    <source>
        <strain evidence="22 23">AS2.3</strain>
    </source>
</reference>
<comment type="subcellular location">
    <subcellularLocation>
        <location evidence="2">Cell membrane</location>
        <topology evidence="2">Multi-pass membrane protein</topology>
    </subcellularLocation>
</comment>
<keyword evidence="8" id="KW-0547">Nucleotide-binding</keyword>
<dbReference type="Pfam" id="PF00512">
    <property type="entry name" value="HisKA"/>
    <property type="match status" value="1"/>
</dbReference>
<feature type="domain" description="Histidine kinase" evidence="18">
    <location>
        <begin position="371"/>
        <end position="591"/>
    </location>
</feature>
<dbReference type="CDD" id="cd00082">
    <property type="entry name" value="HisKA"/>
    <property type="match status" value="1"/>
</dbReference>
<dbReference type="InterPro" id="IPR003661">
    <property type="entry name" value="HisK_dim/P_dom"/>
</dbReference>
<dbReference type="NCBIfam" id="TIGR00229">
    <property type="entry name" value="sensory_box"/>
    <property type="match status" value="1"/>
</dbReference>
<dbReference type="InterPro" id="IPR013767">
    <property type="entry name" value="PAS_fold"/>
</dbReference>
<dbReference type="SUPFAM" id="SSF47384">
    <property type="entry name" value="Homodimeric domain of signal transducing histidine kinase"/>
    <property type="match status" value="1"/>
</dbReference>
<keyword evidence="12" id="KW-0902">Two-component regulatory system</keyword>
<dbReference type="Pfam" id="PF00989">
    <property type="entry name" value="PAS"/>
    <property type="match status" value="1"/>
</dbReference>
<dbReference type="PROSITE" id="PS50109">
    <property type="entry name" value="HIS_KIN"/>
    <property type="match status" value="1"/>
</dbReference>
<comment type="catalytic activity">
    <reaction evidence="1">
        <text>ATP + protein L-histidine = ADP + protein N-phospho-L-histidine.</text>
        <dbReference type="EC" id="2.7.13.3"/>
    </reaction>
</comment>
<evidence type="ECO:0000259" key="18">
    <source>
        <dbReference type="PROSITE" id="PS50109"/>
    </source>
</evidence>
<dbReference type="InterPro" id="IPR004358">
    <property type="entry name" value="Sig_transdc_His_kin-like_C"/>
</dbReference>
<dbReference type="InterPro" id="IPR003594">
    <property type="entry name" value="HATPase_dom"/>
</dbReference>
<organism evidence="22 23">
    <name type="scientific">Sphingomonas melonis</name>
    <dbReference type="NCBI Taxonomy" id="152682"/>
    <lineage>
        <taxon>Bacteria</taxon>
        <taxon>Pseudomonadati</taxon>
        <taxon>Pseudomonadota</taxon>
        <taxon>Alphaproteobacteria</taxon>
        <taxon>Sphingomonadales</taxon>
        <taxon>Sphingomonadaceae</taxon>
        <taxon>Sphingomonas</taxon>
    </lineage>
</organism>
<evidence type="ECO:0000256" key="4">
    <source>
        <dbReference type="ARBA" id="ARBA00022475"/>
    </source>
</evidence>
<dbReference type="CDD" id="cd17546">
    <property type="entry name" value="REC_hyHK_CKI1_RcsC-like"/>
    <property type="match status" value="1"/>
</dbReference>
<feature type="domain" description="Response regulatory" evidence="19">
    <location>
        <begin position="613"/>
        <end position="732"/>
    </location>
</feature>
<evidence type="ECO:0000256" key="2">
    <source>
        <dbReference type="ARBA" id="ARBA00004651"/>
    </source>
</evidence>
<dbReference type="SMART" id="SM00388">
    <property type="entry name" value="HisKA"/>
    <property type="match status" value="1"/>
</dbReference>
<feature type="domain" description="PAS" evidence="20">
    <location>
        <begin position="224"/>
        <end position="294"/>
    </location>
</feature>
<evidence type="ECO:0000256" key="1">
    <source>
        <dbReference type="ARBA" id="ARBA00000085"/>
    </source>
</evidence>
<keyword evidence="10" id="KW-0067">ATP-binding</keyword>
<keyword evidence="4" id="KW-1003">Cell membrane</keyword>
<dbReference type="SUPFAM" id="SSF47226">
    <property type="entry name" value="Histidine-containing phosphotransfer domain, HPT domain"/>
    <property type="match status" value="1"/>
</dbReference>
<proteinExistence type="predicted"/>
<dbReference type="Proteomes" id="UP000517753">
    <property type="component" value="Unassembled WGS sequence"/>
</dbReference>
<dbReference type="SUPFAM" id="SSF55785">
    <property type="entry name" value="PYP-like sensor domain (PAS domain)"/>
    <property type="match status" value="1"/>
</dbReference>
<dbReference type="GO" id="GO:0006355">
    <property type="term" value="P:regulation of DNA-templated transcription"/>
    <property type="evidence" value="ECO:0007669"/>
    <property type="project" value="InterPro"/>
</dbReference>
<dbReference type="PANTHER" id="PTHR45339:SF1">
    <property type="entry name" value="HYBRID SIGNAL TRANSDUCTION HISTIDINE KINASE J"/>
    <property type="match status" value="1"/>
</dbReference>
<dbReference type="Pfam" id="PF00072">
    <property type="entry name" value="Response_reg"/>
    <property type="match status" value="1"/>
</dbReference>
<comment type="subunit">
    <text evidence="14">At low DSF concentrations, interacts with RpfF.</text>
</comment>
<evidence type="ECO:0000256" key="11">
    <source>
        <dbReference type="ARBA" id="ARBA00022989"/>
    </source>
</evidence>
<dbReference type="EC" id="2.7.13.3" evidence="3"/>
<dbReference type="PROSITE" id="PS50110">
    <property type="entry name" value="RESPONSE_REGULATORY"/>
    <property type="match status" value="1"/>
</dbReference>
<protein>
    <recommendedName>
        <fullName evidence="15">Sensory/regulatory protein RpfC</fullName>
        <ecNumber evidence="3">2.7.13.3</ecNumber>
    </recommendedName>
</protein>
<accession>A0A7Y9FPX4</accession>
<dbReference type="RefSeq" id="WP_179509665.1">
    <property type="nucleotide sequence ID" value="NZ_JACCBY010000004.1"/>
</dbReference>
<dbReference type="SUPFAM" id="SSF52172">
    <property type="entry name" value="CheY-like"/>
    <property type="match status" value="1"/>
</dbReference>
<dbReference type="PROSITE" id="PS50112">
    <property type="entry name" value="PAS"/>
    <property type="match status" value="1"/>
</dbReference>
<dbReference type="InterPro" id="IPR011006">
    <property type="entry name" value="CheY-like_superfamily"/>
</dbReference>
<dbReference type="PRINTS" id="PR00344">
    <property type="entry name" value="BCTRLSENSOR"/>
</dbReference>
<dbReference type="Gene3D" id="1.10.287.130">
    <property type="match status" value="1"/>
</dbReference>
<evidence type="ECO:0000256" key="10">
    <source>
        <dbReference type="ARBA" id="ARBA00022840"/>
    </source>
</evidence>
<dbReference type="SMART" id="SM00448">
    <property type="entry name" value="REC"/>
    <property type="match status" value="1"/>
</dbReference>
<dbReference type="GO" id="GO:0000155">
    <property type="term" value="F:phosphorelay sensor kinase activity"/>
    <property type="evidence" value="ECO:0007669"/>
    <property type="project" value="InterPro"/>
</dbReference>
<dbReference type="InterPro" id="IPR035965">
    <property type="entry name" value="PAS-like_dom_sf"/>
</dbReference>
<dbReference type="Gene3D" id="3.30.565.10">
    <property type="entry name" value="Histidine kinase-like ATPase, C-terminal domain"/>
    <property type="match status" value="1"/>
</dbReference>
<evidence type="ECO:0000313" key="23">
    <source>
        <dbReference type="Proteomes" id="UP000517753"/>
    </source>
</evidence>
<name>A0A7Y9FPX4_9SPHN</name>
<dbReference type="CDD" id="cd00130">
    <property type="entry name" value="PAS"/>
    <property type="match status" value="1"/>
</dbReference>
<feature type="modified residue" description="4-aspartylphosphate" evidence="16">
    <location>
        <position position="664"/>
    </location>
</feature>
<evidence type="ECO:0000256" key="16">
    <source>
        <dbReference type="PROSITE-ProRule" id="PRU00169"/>
    </source>
</evidence>
<dbReference type="GO" id="GO:0005524">
    <property type="term" value="F:ATP binding"/>
    <property type="evidence" value="ECO:0007669"/>
    <property type="project" value="UniProtKB-KW"/>
</dbReference>
<evidence type="ECO:0000256" key="9">
    <source>
        <dbReference type="ARBA" id="ARBA00022777"/>
    </source>
</evidence>
<dbReference type="GO" id="GO:0005886">
    <property type="term" value="C:plasma membrane"/>
    <property type="evidence" value="ECO:0007669"/>
    <property type="project" value="UniProtKB-SubCell"/>
</dbReference>
<dbReference type="InterPro" id="IPR007891">
    <property type="entry name" value="CHASE3"/>
</dbReference>
<dbReference type="CDD" id="cd16922">
    <property type="entry name" value="HATPase_EvgS-ArcB-TorS-like"/>
    <property type="match status" value="1"/>
</dbReference>
<dbReference type="CDD" id="cd19410">
    <property type="entry name" value="HK9-like_sensor"/>
    <property type="match status" value="1"/>
</dbReference>
<dbReference type="FunFam" id="1.10.287.130:FF:000002">
    <property type="entry name" value="Two-component osmosensing histidine kinase"/>
    <property type="match status" value="1"/>
</dbReference>
<dbReference type="SUPFAM" id="SSF55874">
    <property type="entry name" value="ATPase domain of HSP90 chaperone/DNA topoisomerase II/histidine kinase"/>
    <property type="match status" value="1"/>
</dbReference>
<evidence type="ECO:0000256" key="6">
    <source>
        <dbReference type="ARBA" id="ARBA00022679"/>
    </source>
</evidence>
<evidence type="ECO:0000259" key="21">
    <source>
        <dbReference type="PROSITE" id="PS50113"/>
    </source>
</evidence>
<dbReference type="PROSITE" id="PS50113">
    <property type="entry name" value="PAC"/>
    <property type="match status" value="1"/>
</dbReference>
<keyword evidence="7 17" id="KW-0812">Transmembrane</keyword>